<evidence type="ECO:0000256" key="1">
    <source>
        <dbReference type="SAM" id="MobiDB-lite"/>
    </source>
</evidence>
<keyword evidence="3" id="KW-1185">Reference proteome</keyword>
<protein>
    <submittedName>
        <fullName evidence="2">Uncharacterized protein</fullName>
    </submittedName>
</protein>
<feature type="region of interest" description="Disordered" evidence="1">
    <location>
        <begin position="30"/>
        <end position="80"/>
    </location>
</feature>
<proteinExistence type="predicted"/>
<dbReference type="Proteomes" id="UP001363151">
    <property type="component" value="Unassembled WGS sequence"/>
</dbReference>
<gene>
    <name evidence="2" type="ORF">SO694_00159043</name>
</gene>
<organism evidence="2 3">
    <name type="scientific">Aureococcus anophagefferens</name>
    <name type="common">Harmful bloom alga</name>
    <dbReference type="NCBI Taxonomy" id="44056"/>
    <lineage>
        <taxon>Eukaryota</taxon>
        <taxon>Sar</taxon>
        <taxon>Stramenopiles</taxon>
        <taxon>Ochrophyta</taxon>
        <taxon>Pelagophyceae</taxon>
        <taxon>Pelagomonadales</taxon>
        <taxon>Pelagomonadaceae</taxon>
        <taxon>Aureococcus</taxon>
    </lineage>
</organism>
<sequence>MFDEIRGGTAPTPTGDAEDLFGLLDDEEVQAYGSSSNAKSRRPRTRDTSARPPRLGPPDPDPARARAPPPAPRRRRTSWT</sequence>
<evidence type="ECO:0000313" key="3">
    <source>
        <dbReference type="Proteomes" id="UP001363151"/>
    </source>
</evidence>
<name>A0ABR1G1Y7_AURAN</name>
<accession>A0ABR1G1Y7</accession>
<reference evidence="2 3" key="1">
    <citation type="submission" date="2024-03" db="EMBL/GenBank/DDBJ databases">
        <title>Aureococcus anophagefferens CCMP1851 and Kratosvirus quantuckense: Draft genome of a second virus-susceptible host strain in the model system.</title>
        <authorList>
            <person name="Chase E."/>
            <person name="Truchon A.R."/>
            <person name="Schepens W."/>
            <person name="Wilhelm S.W."/>
        </authorList>
    </citation>
    <scope>NUCLEOTIDE SEQUENCE [LARGE SCALE GENOMIC DNA]</scope>
    <source>
        <strain evidence="2 3">CCMP1851</strain>
    </source>
</reference>
<evidence type="ECO:0000313" key="2">
    <source>
        <dbReference type="EMBL" id="KAK7242448.1"/>
    </source>
</evidence>
<dbReference type="EMBL" id="JBBJCI010000143">
    <property type="protein sequence ID" value="KAK7242448.1"/>
    <property type="molecule type" value="Genomic_DNA"/>
</dbReference>
<comment type="caution">
    <text evidence="2">The sequence shown here is derived from an EMBL/GenBank/DDBJ whole genome shotgun (WGS) entry which is preliminary data.</text>
</comment>